<name>A0A3L6DYB6_MAIZE</name>
<feature type="region of interest" description="Disordered" evidence="1">
    <location>
        <begin position="272"/>
        <end position="318"/>
    </location>
</feature>
<proteinExistence type="predicted"/>
<gene>
    <name evidence="2" type="ORF">Zm00014a_023077</name>
</gene>
<feature type="region of interest" description="Disordered" evidence="1">
    <location>
        <begin position="1"/>
        <end position="66"/>
    </location>
</feature>
<dbReference type="Proteomes" id="UP000251960">
    <property type="component" value="Chromosome 7"/>
</dbReference>
<protein>
    <submittedName>
        <fullName evidence="2">Uncharacterized protein</fullName>
    </submittedName>
</protein>
<comment type="caution">
    <text evidence="2">The sequence shown here is derived from an EMBL/GenBank/DDBJ whole genome shotgun (WGS) entry which is preliminary data.</text>
</comment>
<dbReference type="AlphaFoldDB" id="A0A3L6DYB6"/>
<evidence type="ECO:0000313" key="2">
    <source>
        <dbReference type="EMBL" id="PWZ13258.1"/>
    </source>
</evidence>
<dbReference type="EMBL" id="NCVQ01000008">
    <property type="protein sequence ID" value="PWZ13258.1"/>
    <property type="molecule type" value="Genomic_DNA"/>
</dbReference>
<dbReference type="PANTHER" id="PTHR33144:SF16">
    <property type="entry name" value="OS02G0129000 PROTEIN"/>
    <property type="match status" value="1"/>
</dbReference>
<reference evidence="2" key="1">
    <citation type="journal article" date="2018" name="Nat. Genet.">
        <title>Extensive intraspecific gene order and gene structural variations between Mo17 and other maize genomes.</title>
        <authorList>
            <person name="Sun S."/>
            <person name="Zhou Y."/>
            <person name="Chen J."/>
            <person name="Shi J."/>
            <person name="Zhao H."/>
            <person name="Zhao H."/>
            <person name="Song W."/>
            <person name="Zhang M."/>
            <person name="Cui Y."/>
            <person name="Dong X."/>
            <person name="Liu H."/>
            <person name="Ma X."/>
            <person name="Jiao Y."/>
            <person name="Wang B."/>
            <person name="Wei X."/>
            <person name="Stein J.C."/>
            <person name="Glaubitz J.C."/>
            <person name="Lu F."/>
            <person name="Yu G."/>
            <person name="Liang C."/>
            <person name="Fengler K."/>
            <person name="Li B."/>
            <person name="Rafalski A."/>
            <person name="Schnable P.S."/>
            <person name="Ware D.H."/>
            <person name="Buckler E.S."/>
            <person name="Lai J."/>
        </authorList>
    </citation>
    <scope>NUCLEOTIDE SEQUENCE [LARGE SCALE GENOMIC DNA]</scope>
    <source>
        <tissue evidence="2">Seedling</tissue>
    </source>
</reference>
<feature type="compositionally biased region" description="Polar residues" evidence="1">
    <location>
        <begin position="293"/>
        <end position="318"/>
    </location>
</feature>
<sequence length="335" mass="37932">MPRGRRKQTVESNEEYLSEDHVGQKNSQKTLAHESDSEMEEESFAVGGHQSGEVSEMEPNSKNPTDVDADIEVEVEVHCNEFDQPIGEEAGIIGKFLGMVARNGNLCSLSYKDWRLLIGKKERSTNEQKNKEDILKQVKRRFLYPAHMEKWVLKTIGERWRQHKSNLKSIYYYAHMGLEANYNNVPHGVIADQWIALVNHWVTTKAKSDLKELLAEHPEIADTSQGKIAWNGDALNKILEEKPGHVHGLGLVPNPNKVLDGTTSRHLNQLHGCLDDPPANQFQTSSKRKSMTKEATSNSLNKEASQQQVKLKEQSTTTFDKTKCAITSKIEYDKN</sequence>
<accession>A0A3L6DYB6</accession>
<organism evidence="2">
    <name type="scientific">Zea mays</name>
    <name type="common">Maize</name>
    <dbReference type="NCBI Taxonomy" id="4577"/>
    <lineage>
        <taxon>Eukaryota</taxon>
        <taxon>Viridiplantae</taxon>
        <taxon>Streptophyta</taxon>
        <taxon>Embryophyta</taxon>
        <taxon>Tracheophyta</taxon>
        <taxon>Spermatophyta</taxon>
        <taxon>Magnoliopsida</taxon>
        <taxon>Liliopsida</taxon>
        <taxon>Poales</taxon>
        <taxon>Poaceae</taxon>
        <taxon>PACMAD clade</taxon>
        <taxon>Panicoideae</taxon>
        <taxon>Andropogonodae</taxon>
        <taxon>Andropogoneae</taxon>
        <taxon>Tripsacinae</taxon>
        <taxon>Zea</taxon>
    </lineage>
</organism>
<dbReference type="PANTHER" id="PTHR33144">
    <property type="entry name" value="OS10G0409366 PROTEIN-RELATED"/>
    <property type="match status" value="1"/>
</dbReference>
<evidence type="ECO:0000256" key="1">
    <source>
        <dbReference type="SAM" id="MobiDB-lite"/>
    </source>
</evidence>